<evidence type="ECO:0000313" key="1">
    <source>
        <dbReference type="EMBL" id="MCU7378163.1"/>
    </source>
</evidence>
<reference evidence="1" key="1">
    <citation type="submission" date="2022-09" db="EMBL/GenBank/DDBJ databases">
        <title>Culturomic study of gut microbiota in children with autism spectrum disorder.</title>
        <authorList>
            <person name="Efimov B.A."/>
            <person name="Chaplin A.V."/>
            <person name="Sokolova S.R."/>
            <person name="Pikina A.P."/>
            <person name="Korzhanova M."/>
            <person name="Belova V."/>
            <person name="Korostin D."/>
        </authorList>
    </citation>
    <scope>NUCLEOTIDE SEQUENCE</scope>
    <source>
        <strain evidence="1">ASD5510</strain>
    </source>
</reference>
<gene>
    <name evidence="1" type="ORF">OBO34_07320</name>
</gene>
<dbReference type="Proteomes" id="UP001065549">
    <property type="component" value="Unassembled WGS sequence"/>
</dbReference>
<accession>A0A9J6QTQ7</accession>
<protein>
    <submittedName>
        <fullName evidence="1">Uncharacterized protein</fullName>
    </submittedName>
</protein>
<dbReference type="AlphaFoldDB" id="A0A9J6QTQ7"/>
<organism evidence="1 2">
    <name type="scientific">Hominibacterium faecale</name>
    <dbReference type="NCBI Taxonomy" id="2839743"/>
    <lineage>
        <taxon>Bacteria</taxon>
        <taxon>Bacillati</taxon>
        <taxon>Bacillota</taxon>
        <taxon>Clostridia</taxon>
        <taxon>Peptostreptococcales</taxon>
        <taxon>Anaerovoracaceae</taxon>
        <taxon>Hominibacterium</taxon>
    </lineage>
</organism>
<name>A0A9J6QTQ7_9FIRM</name>
<proteinExistence type="predicted"/>
<comment type="caution">
    <text evidence="1">The sequence shown here is derived from an EMBL/GenBank/DDBJ whole genome shotgun (WGS) entry which is preliminary data.</text>
</comment>
<dbReference type="EMBL" id="JAOSHN010000003">
    <property type="protein sequence ID" value="MCU7378163.1"/>
    <property type="molecule type" value="Genomic_DNA"/>
</dbReference>
<keyword evidence="2" id="KW-1185">Reference proteome</keyword>
<sequence>MTDEKKKDIEETVEVLKGLDKQSMTLIKSNVEILKARQDLEQVDKPKDKPKKTG</sequence>
<dbReference type="RefSeq" id="WP_269478471.1">
    <property type="nucleotide sequence ID" value="NZ_JAOSHN010000003.1"/>
</dbReference>
<evidence type="ECO:0000313" key="2">
    <source>
        <dbReference type="Proteomes" id="UP001065549"/>
    </source>
</evidence>